<evidence type="ECO:0000313" key="15">
    <source>
        <dbReference type="EMBL" id="AEH77379.1"/>
    </source>
</evidence>
<dbReference type="Pfam" id="PF03895">
    <property type="entry name" value="YadA_anchor"/>
    <property type="match status" value="1"/>
</dbReference>
<organism evidence="15 16">
    <name type="scientific">Sinorhizobium meliloti (strain SM11)</name>
    <dbReference type="NCBI Taxonomy" id="707241"/>
    <lineage>
        <taxon>Bacteria</taxon>
        <taxon>Pseudomonadati</taxon>
        <taxon>Pseudomonadota</taxon>
        <taxon>Alphaproteobacteria</taxon>
        <taxon>Hyphomicrobiales</taxon>
        <taxon>Rhizobiaceae</taxon>
        <taxon>Sinorhizobium/Ensifer group</taxon>
        <taxon>Sinorhizobium</taxon>
    </lineage>
</organism>
<dbReference type="SUPFAM" id="SSF54523">
    <property type="entry name" value="Pili subunits"/>
    <property type="match status" value="1"/>
</dbReference>
<feature type="chain" id="PRO_5003364398" description="YadA domain-containing protein" evidence="11">
    <location>
        <begin position="24"/>
        <end position="1421"/>
    </location>
</feature>
<evidence type="ECO:0008006" key="17">
    <source>
        <dbReference type="Google" id="ProtNLM"/>
    </source>
</evidence>
<dbReference type="Gene3D" id="2.150.10.10">
    <property type="entry name" value="Serralysin-like metalloprotease, C-terminal"/>
    <property type="match status" value="7"/>
</dbReference>
<name>F7X6H3_SINMM</name>
<evidence type="ECO:0000256" key="3">
    <source>
        <dbReference type="ARBA" id="ARBA00005848"/>
    </source>
</evidence>
<dbReference type="EMBL" id="CP001830">
    <property type="protein sequence ID" value="AEH77379.1"/>
    <property type="molecule type" value="Genomic_DNA"/>
</dbReference>
<evidence type="ECO:0000256" key="11">
    <source>
        <dbReference type="SAM" id="SignalP"/>
    </source>
</evidence>
<dbReference type="InterPro" id="IPR005594">
    <property type="entry name" value="YadA_C"/>
</dbReference>
<sequence length="1421" mass="139446">MSGVTGAAVAVAMAIGLAPIAAAQQVTKSTQVSGDNNNETGADAATGNACSTSIASNGNQGTPSDIDFTKDYCPTAVGSGSVATGFGATALGSTAEATGASAIAIGGLATSSGVSGIAIGSVAQSLGSNSVALGRQSVSAGSGSLAFGNGSYANSNGSVAIGQSAYAANVRAIAIGGDDAFAWREAEQTKAGGSQSIAMGVRARTKSLVVDDPDTVANEADPGGASDAIAIGTDAQANGDRSLAIGRQNQAGNEQSIGIGAGNTATGKLSIGIGSSNVASGEQSLSLGAGNNALGQGSISIGTETTAGGLRSIAFGVRASTKEANLDIPDDVAAIDAIAIGTNTKANGDRSVSIGTGSQASSGAVSIGDAAKAVGDKSVSIGTESWADGDESVSIGLVNNAGFEGNDRIKGGQTSVSLGAFNQSPGIEAIAIGARNEANADRSIAIGSRAKTKAADPAQADGGARDAVAIGTDALANDDRSISIGWNSSTSLNDSISIGTRATSGSAGDIMIGTGSGTGSTSGQNNVALGVAASQKVKGSSNIAIGDSAGGSREGDNNVAIGTNAGIQFSESEHETAVRADLVVSDAVSIGNEALASADEAIAIGTGAVASGLKSISIGVGNTVSGASSGAIGDPTDITGTGSYSLGNDNTIAADNAGTFGNDNTLADAADGSRVIGNGNNIDVSDAFVLGNGADVTEVGGVALGSGSVSDTGADVAGYVPGGASTADQNAIEATQSTRGAVAVGNPDAETGVYRQITGVAAGTADSDAANVAQLKSVETIAKTGWKLTTDSGSIDGIGPGDELVLKGGDGNIVISNQILSNDVSIDLADEIEVNRVTARDPDTGASTVLDENGLSFTTQDANGEDTALGPRVTAAGIQAAGKITNVAAGEADTDAVNFSQLRQVETASGNTDQRAVKYDWTDANTNGVIDEGELNLDSVTLAGGMGGTRISNLAPGALSAASTDAVNGSQLFGLRSRVSNVAVALGGGAAYDPVKDEWIAPKYTIGGTDYSNVGDALAAVGGTAGAGWSLSAQGANASNVAPGETVDLRSGDGNIVVSKAETGDTVSFDLADDLDVSESITVGADPADPNAPTTVITGGSIVIGSTMLGSNGLVITGGPSVTTDGIDAGGMKVTNVANGTVAKDSKDAVNGGQLFDVVANATANGVGYDDKSKGTLTLEGANGTKITNVAAGDLNANSTDAVNGSQLYATNVKVDRLDTEVKEIDSRVTYIESFQGDLENAAVYDTDAAGKRLNTLTLEGGDPDKPVLIANVAKGVKATDAVNVGQLDESVAESKSYTDEKTEWAIDQAAIYTDQVIETKVSAVNNYAQQRFAQLSGEIGQVRSEARQAAAIGLAAASLRFDNEPGKLSVALGGGFWRSEGALAFGAGYTSEDGRVRANLTGAAAGGNVGVGAGLSITLN</sequence>
<feature type="domain" description="Trimeric autotransporter adhesin YadA-like head" evidence="13">
    <location>
        <begin position="153"/>
        <end position="177"/>
    </location>
</feature>
<dbReference type="KEGG" id="smx:SM11_chr0092"/>
<dbReference type="InterPro" id="IPR045584">
    <property type="entry name" value="Pilin-like"/>
</dbReference>
<dbReference type="GO" id="GO:0015031">
    <property type="term" value="P:protein transport"/>
    <property type="evidence" value="ECO:0007669"/>
    <property type="project" value="UniProtKB-KW"/>
</dbReference>
<dbReference type="Gene3D" id="3.30.1300.30">
    <property type="entry name" value="GSPII I/J protein-like"/>
    <property type="match status" value="1"/>
</dbReference>
<keyword evidence="10" id="KW-0998">Cell outer membrane</keyword>
<evidence type="ECO:0000256" key="2">
    <source>
        <dbReference type="ARBA" id="ARBA00004442"/>
    </source>
</evidence>
<dbReference type="Gene3D" id="1.20.5.170">
    <property type="match status" value="2"/>
</dbReference>
<feature type="domain" description="Trimeric autotransporter adhesin YadA-like head" evidence="13">
    <location>
        <begin position="293"/>
        <end position="318"/>
    </location>
</feature>
<protein>
    <recommendedName>
        <fullName evidence="17">YadA domain-containing protein</fullName>
    </recommendedName>
</protein>
<dbReference type="InterPro" id="IPR011049">
    <property type="entry name" value="Serralysin-like_metalloprot_C"/>
</dbReference>
<feature type="domain" description="Trimeric autotransporter adhesin YadA-like head" evidence="13">
    <location>
        <begin position="586"/>
        <end position="608"/>
    </location>
</feature>
<evidence type="ECO:0000256" key="4">
    <source>
        <dbReference type="ARBA" id="ARBA00022448"/>
    </source>
</evidence>
<feature type="domain" description="Trimeric autotransporter adhesin YadA-like stalk" evidence="14">
    <location>
        <begin position="756"/>
        <end position="792"/>
    </location>
</feature>
<dbReference type="Gene3D" id="2.20.70.140">
    <property type="match status" value="2"/>
</dbReference>
<comment type="subcellular location">
    <subcellularLocation>
        <location evidence="2">Cell outer membrane</location>
    </subcellularLocation>
    <subcellularLocation>
        <location evidence="1">Cell surface</location>
    </subcellularLocation>
</comment>
<feature type="domain" description="Trimeric autotransporter adhesin YadA-like C-terminal membrane anchor" evidence="12">
    <location>
        <begin position="1363"/>
        <end position="1419"/>
    </location>
</feature>
<dbReference type="RefSeq" id="WP_014528908.1">
    <property type="nucleotide sequence ID" value="NC_017325.1"/>
</dbReference>
<feature type="signal peptide" evidence="11">
    <location>
        <begin position="1"/>
        <end position="23"/>
    </location>
</feature>
<evidence type="ECO:0000256" key="6">
    <source>
        <dbReference type="ARBA" id="ARBA00022692"/>
    </source>
</evidence>
<evidence type="ECO:0000256" key="8">
    <source>
        <dbReference type="ARBA" id="ARBA00022927"/>
    </source>
</evidence>
<evidence type="ECO:0000256" key="9">
    <source>
        <dbReference type="ARBA" id="ARBA00023136"/>
    </source>
</evidence>
<evidence type="ECO:0000259" key="12">
    <source>
        <dbReference type="Pfam" id="PF03895"/>
    </source>
</evidence>
<dbReference type="InterPro" id="IPR008635">
    <property type="entry name" value="Coiled_stalk_dom"/>
</dbReference>
<comment type="similarity">
    <text evidence="3">Belongs to the autotransporter-2 (AT-2) (TC 1.B.40) family.</text>
</comment>
<dbReference type="Proteomes" id="UP000009045">
    <property type="component" value="Chromosome"/>
</dbReference>
<accession>F7X6H3</accession>
<dbReference type="Gene3D" id="6.10.250.2040">
    <property type="match status" value="3"/>
</dbReference>
<evidence type="ECO:0000256" key="5">
    <source>
        <dbReference type="ARBA" id="ARBA00022452"/>
    </source>
</evidence>
<keyword evidence="9" id="KW-0472">Membrane</keyword>
<feature type="domain" description="Trimeric autotransporter adhesin YadA-like head" evidence="13">
    <location>
        <begin position="227"/>
        <end position="247"/>
    </location>
</feature>
<feature type="domain" description="Trimeric autotransporter adhesin YadA-like stalk" evidence="14">
    <location>
        <begin position="1133"/>
        <end position="1175"/>
    </location>
</feature>
<proteinExistence type="inferred from homology"/>
<keyword evidence="7 11" id="KW-0732">Signal</keyword>
<evidence type="ECO:0000256" key="7">
    <source>
        <dbReference type="ARBA" id="ARBA00022729"/>
    </source>
</evidence>
<dbReference type="CDD" id="cd12820">
    <property type="entry name" value="LbR_YadA-like"/>
    <property type="match status" value="3"/>
</dbReference>
<dbReference type="GO" id="GO:0009986">
    <property type="term" value="C:cell surface"/>
    <property type="evidence" value="ECO:0007669"/>
    <property type="project" value="UniProtKB-SubCell"/>
</dbReference>
<feature type="domain" description="Trimeric autotransporter adhesin YadA-like head" evidence="13">
    <location>
        <begin position="265"/>
        <end position="290"/>
    </location>
</feature>
<feature type="domain" description="Trimeric autotransporter adhesin YadA-like stalk" evidence="14">
    <location>
        <begin position="883"/>
        <end position="912"/>
    </location>
</feature>
<dbReference type="Pfam" id="PF05658">
    <property type="entry name" value="YadA_head"/>
    <property type="match status" value="11"/>
</dbReference>
<feature type="domain" description="Trimeric autotransporter adhesin YadA-like stalk" evidence="14">
    <location>
        <begin position="950"/>
        <end position="992"/>
    </location>
</feature>
<dbReference type="Pfam" id="PF05662">
    <property type="entry name" value="YadA_stalk"/>
    <property type="match status" value="6"/>
</dbReference>
<keyword evidence="6" id="KW-0812">Transmembrane</keyword>
<feature type="domain" description="Trimeric autotransporter adhesin YadA-like stalk" evidence="14">
    <location>
        <begin position="1270"/>
        <end position="1307"/>
    </location>
</feature>
<gene>
    <name evidence="15" type="ordered locus">SM11_chr0092</name>
</gene>
<feature type="domain" description="Trimeric autotransporter adhesin YadA-like head" evidence="13">
    <location>
        <begin position="466"/>
        <end position="488"/>
    </location>
</feature>
<dbReference type="PATRIC" id="fig|707241.3.peg.94"/>
<evidence type="ECO:0000313" key="16">
    <source>
        <dbReference type="Proteomes" id="UP000009045"/>
    </source>
</evidence>
<feature type="domain" description="Trimeric autotransporter adhesin YadA-like head" evidence="13">
    <location>
        <begin position="426"/>
        <end position="450"/>
    </location>
</feature>
<feature type="domain" description="Trimeric autotransporter adhesin YadA-like head" evidence="13">
    <location>
        <begin position="373"/>
        <end position="396"/>
    </location>
</feature>
<feature type="domain" description="Trimeric autotransporter adhesin YadA-like head" evidence="13">
    <location>
        <begin position="83"/>
        <end position="107"/>
    </location>
</feature>
<dbReference type="GO" id="GO:0009279">
    <property type="term" value="C:cell outer membrane"/>
    <property type="evidence" value="ECO:0007669"/>
    <property type="project" value="UniProtKB-SubCell"/>
</dbReference>
<feature type="domain" description="Trimeric autotransporter adhesin YadA-like stalk" evidence="14">
    <location>
        <begin position="1186"/>
        <end position="1216"/>
    </location>
</feature>
<keyword evidence="8" id="KW-0653">Protein transport</keyword>
<dbReference type="SUPFAM" id="SSF101967">
    <property type="entry name" value="Adhesin YadA, collagen-binding domain"/>
    <property type="match status" value="7"/>
</dbReference>
<evidence type="ECO:0000259" key="14">
    <source>
        <dbReference type="Pfam" id="PF05662"/>
    </source>
</evidence>
<evidence type="ECO:0000256" key="10">
    <source>
        <dbReference type="ARBA" id="ARBA00023237"/>
    </source>
</evidence>
<dbReference type="InterPro" id="IPR008640">
    <property type="entry name" value="Adhesin_Head_dom"/>
</dbReference>
<keyword evidence="4" id="KW-0813">Transport</keyword>
<dbReference type="Gene3D" id="6.20.50.100">
    <property type="match status" value="2"/>
</dbReference>
<keyword evidence="5" id="KW-1134">Transmembrane beta strand</keyword>
<feature type="domain" description="Trimeric autotransporter adhesin YadA-like head" evidence="13">
    <location>
        <begin position="127"/>
        <end position="151"/>
    </location>
</feature>
<evidence type="ECO:0000256" key="1">
    <source>
        <dbReference type="ARBA" id="ARBA00004241"/>
    </source>
</evidence>
<feature type="domain" description="Trimeric autotransporter adhesin YadA-like head" evidence="13">
    <location>
        <begin position="335"/>
        <end position="358"/>
    </location>
</feature>
<evidence type="ECO:0000259" key="13">
    <source>
        <dbReference type="Pfam" id="PF05658"/>
    </source>
</evidence>
<dbReference type="HOGENOM" id="CLU_001200_3_0_5"/>
<reference evidence="15 16" key="1">
    <citation type="journal article" date="2011" name="J. Biotechnol.">
        <title>The complete genome sequence of the dominant Sinorhizobium meliloti field isolate SM11 extends the S. meliloti pan-genome.</title>
        <authorList>
            <person name="Schneiker-Bekel S."/>
            <person name="Wibberg D."/>
            <person name="Bekel T."/>
            <person name="Blom J."/>
            <person name="Linke B."/>
            <person name="Neuweger H."/>
            <person name="Stiens M."/>
            <person name="Vorholter F.J."/>
            <person name="Weidner S."/>
            <person name="Goesmann A."/>
            <person name="Puhler A."/>
            <person name="Schluter A."/>
        </authorList>
    </citation>
    <scope>NUCLEOTIDE SEQUENCE [LARGE SCALE GENOMIC DNA]</scope>
    <source>
        <strain evidence="15 16">SM11</strain>
    </source>
</reference>